<feature type="non-terminal residue" evidence="3">
    <location>
        <position position="215"/>
    </location>
</feature>
<evidence type="ECO:0000313" key="3">
    <source>
        <dbReference type="EMBL" id="KAH8492660.1"/>
    </source>
</evidence>
<dbReference type="InterPro" id="IPR008803">
    <property type="entry name" value="RHD3/Sey1"/>
</dbReference>
<protein>
    <recommendedName>
        <fullName evidence="2">Sey1/RHD3-like three-helix bundle domain-containing protein</fullName>
    </recommendedName>
</protein>
<dbReference type="PANTHER" id="PTHR45923:SF20">
    <property type="entry name" value="PROTEIN ROOT HAIR DEFECTIVE 3 HOMOLOG 2"/>
    <property type="match status" value="1"/>
</dbReference>
<dbReference type="GO" id="GO:0003924">
    <property type="term" value="F:GTPase activity"/>
    <property type="evidence" value="ECO:0007669"/>
    <property type="project" value="TreeGrafter"/>
</dbReference>
<feature type="non-terminal residue" evidence="3">
    <location>
        <position position="1"/>
    </location>
</feature>
<feature type="domain" description="Sey1/RHD3-like three-helix bundle" evidence="2">
    <location>
        <begin position="112"/>
        <end position="210"/>
    </location>
</feature>
<evidence type="ECO:0000259" key="2">
    <source>
        <dbReference type="Pfam" id="PF20428"/>
    </source>
</evidence>
<dbReference type="Pfam" id="PF05879">
    <property type="entry name" value="RHD3_GTPase"/>
    <property type="match status" value="1"/>
</dbReference>
<dbReference type="EMBL" id="JACEGQ020000012">
    <property type="protein sequence ID" value="KAH8492660.1"/>
    <property type="molecule type" value="Genomic_DNA"/>
</dbReference>
<proteinExistence type="predicted"/>
<gene>
    <name evidence="3" type="ORF">H0E87_022033</name>
</gene>
<sequence>VEVIALSSFEANKKQFKEEVAQLRQRISDYFSTGGRLAGDRQGVVPASGFSFILQQIWKAVKENKDLDLPAHKVMVATVRCEEIANEMLKQLKSDKVWLALKEDVKAGLVPGFGETLRSILESYLSEYDKESIYFDDGVRNAKRQQLELNFLDVVRHAHATMLGHLSSKAFKSFKIGLKQSLTDGEGFAESVRASKRSCMSDFDRGCEGNILLLK</sequence>
<keyword evidence="4" id="KW-1185">Reference proteome</keyword>
<dbReference type="Proteomes" id="UP000807159">
    <property type="component" value="Chromosome 12"/>
</dbReference>
<evidence type="ECO:0000256" key="1">
    <source>
        <dbReference type="SAM" id="Coils"/>
    </source>
</evidence>
<keyword evidence="1" id="KW-0175">Coiled coil</keyword>
<name>A0A8T2XI37_POPDE</name>
<dbReference type="GO" id="GO:0016320">
    <property type="term" value="P:endoplasmic reticulum membrane fusion"/>
    <property type="evidence" value="ECO:0007669"/>
    <property type="project" value="TreeGrafter"/>
</dbReference>
<dbReference type="PANTHER" id="PTHR45923">
    <property type="entry name" value="PROTEIN SEY1"/>
    <property type="match status" value="1"/>
</dbReference>
<organism evidence="3 4">
    <name type="scientific">Populus deltoides</name>
    <name type="common">Eastern poplar</name>
    <name type="synonym">Eastern cottonwood</name>
    <dbReference type="NCBI Taxonomy" id="3696"/>
    <lineage>
        <taxon>Eukaryota</taxon>
        <taxon>Viridiplantae</taxon>
        <taxon>Streptophyta</taxon>
        <taxon>Embryophyta</taxon>
        <taxon>Tracheophyta</taxon>
        <taxon>Spermatophyta</taxon>
        <taxon>Magnoliopsida</taxon>
        <taxon>eudicotyledons</taxon>
        <taxon>Gunneridae</taxon>
        <taxon>Pentapetalae</taxon>
        <taxon>rosids</taxon>
        <taxon>fabids</taxon>
        <taxon>Malpighiales</taxon>
        <taxon>Salicaceae</taxon>
        <taxon>Saliceae</taxon>
        <taxon>Populus</taxon>
    </lineage>
</organism>
<dbReference type="Pfam" id="PF20428">
    <property type="entry name" value="Sey1_3HB"/>
    <property type="match status" value="1"/>
</dbReference>
<dbReference type="GO" id="GO:0005783">
    <property type="term" value="C:endoplasmic reticulum"/>
    <property type="evidence" value="ECO:0007669"/>
    <property type="project" value="TreeGrafter"/>
</dbReference>
<reference evidence="3" key="1">
    <citation type="journal article" date="2021" name="J. Hered.">
        <title>Genome Assembly of Salicaceae Populus deltoides (Eastern Cottonwood) I-69 Based on Nanopore Sequencing and Hi-C Technologies.</title>
        <authorList>
            <person name="Bai S."/>
            <person name="Wu H."/>
            <person name="Zhang J."/>
            <person name="Pan Z."/>
            <person name="Zhao W."/>
            <person name="Li Z."/>
            <person name="Tong C."/>
        </authorList>
    </citation>
    <scope>NUCLEOTIDE SEQUENCE</scope>
    <source>
        <tissue evidence="3">Leaf</tissue>
    </source>
</reference>
<accession>A0A8T2XI37</accession>
<comment type="caution">
    <text evidence="3">The sequence shown here is derived from an EMBL/GenBank/DDBJ whole genome shotgun (WGS) entry which is preliminary data.</text>
</comment>
<feature type="coiled-coil region" evidence="1">
    <location>
        <begin position="6"/>
        <end position="33"/>
    </location>
</feature>
<dbReference type="AlphaFoldDB" id="A0A8T2XI37"/>
<dbReference type="InterPro" id="IPR046758">
    <property type="entry name" value="Sey1/RHD3-like_3HB"/>
</dbReference>
<evidence type="ECO:0000313" key="4">
    <source>
        <dbReference type="Proteomes" id="UP000807159"/>
    </source>
</evidence>